<dbReference type="CDD" id="cd06433">
    <property type="entry name" value="GT_2_WfgS_like"/>
    <property type="match status" value="1"/>
</dbReference>
<reference evidence="2 3" key="1">
    <citation type="submission" date="2024-06" db="EMBL/GenBank/DDBJ databases">
        <title>Soil Sphingobacterium thalpophilum.</title>
        <authorList>
            <person name="Yang J."/>
            <person name="Li J."/>
        </authorList>
    </citation>
    <scope>NUCLEOTIDE SEQUENCE [LARGE SCALE GENOMIC DNA]</scope>
    <source>
        <strain evidence="2 3">22g91tb</strain>
    </source>
</reference>
<gene>
    <name evidence="2" type="ORF">ABTW24_04380</name>
</gene>
<dbReference type="PANTHER" id="PTHR43685:SF2">
    <property type="entry name" value="GLYCOSYLTRANSFERASE 2-LIKE DOMAIN-CONTAINING PROTEIN"/>
    <property type="match status" value="1"/>
</dbReference>
<dbReference type="Gene3D" id="3.90.550.10">
    <property type="entry name" value="Spore Coat Polysaccharide Biosynthesis Protein SpsA, Chain A"/>
    <property type="match status" value="1"/>
</dbReference>
<dbReference type="InterPro" id="IPR001173">
    <property type="entry name" value="Glyco_trans_2-like"/>
</dbReference>
<dbReference type="InterPro" id="IPR029044">
    <property type="entry name" value="Nucleotide-diphossugar_trans"/>
</dbReference>
<dbReference type="InterPro" id="IPR050834">
    <property type="entry name" value="Glycosyltransf_2"/>
</dbReference>
<protein>
    <submittedName>
        <fullName evidence="2">Glycosyltransferase family 2 protein</fullName>
        <ecNumber evidence="2">2.4.-.-</ecNumber>
    </submittedName>
</protein>
<dbReference type="RefSeq" id="WP_370481260.1">
    <property type="nucleotide sequence ID" value="NZ_JBEOQA010000001.1"/>
</dbReference>
<comment type="caution">
    <text evidence="2">The sequence shown here is derived from an EMBL/GenBank/DDBJ whole genome shotgun (WGS) entry which is preliminary data.</text>
</comment>
<evidence type="ECO:0000259" key="1">
    <source>
        <dbReference type="Pfam" id="PF00535"/>
    </source>
</evidence>
<name>A0ABV4HB76_9SPHI</name>
<dbReference type="GO" id="GO:0016757">
    <property type="term" value="F:glycosyltransferase activity"/>
    <property type="evidence" value="ECO:0007669"/>
    <property type="project" value="UniProtKB-KW"/>
</dbReference>
<organism evidence="2 3">
    <name type="scientific">Sphingobacterium thalpophilum</name>
    <dbReference type="NCBI Taxonomy" id="259"/>
    <lineage>
        <taxon>Bacteria</taxon>
        <taxon>Pseudomonadati</taxon>
        <taxon>Bacteroidota</taxon>
        <taxon>Sphingobacteriia</taxon>
        <taxon>Sphingobacteriales</taxon>
        <taxon>Sphingobacteriaceae</taxon>
        <taxon>Sphingobacterium</taxon>
    </lineage>
</organism>
<keyword evidence="3" id="KW-1185">Reference proteome</keyword>
<keyword evidence="2" id="KW-0808">Transferase</keyword>
<accession>A0ABV4HB76</accession>
<dbReference type="EMBL" id="JBEOQB010000001">
    <property type="protein sequence ID" value="MEZ0450826.1"/>
    <property type="molecule type" value="Genomic_DNA"/>
</dbReference>
<dbReference type="Proteomes" id="UP001566204">
    <property type="component" value="Unassembled WGS sequence"/>
</dbReference>
<evidence type="ECO:0000313" key="2">
    <source>
        <dbReference type="EMBL" id="MEZ0450826.1"/>
    </source>
</evidence>
<sequence length="265" mass="30841">MSEQRRKITIITVVYNDVKNIHKTIRSVLEQSFRNYEYIVIDGGSKDGTLELVQSYNERIDYILSEKDSGIYDAMNKGIGIASGEWLLFLNSGDLLFDSDILSKLDQFLSESSICPAVVYGDVEVLIPDQQIKKVVKCKSLDTIDRSMPFNHQSSLINAEVHKKNLYNLDFRIVADYNLFLGLYLKNEKFLYTGFAISTILAGGLSDSRRDRTFLEKKFVHDIYFPDRNNDMLYYWSILRFYISTYFKRLAPKSIVKKIYQNKYK</sequence>
<dbReference type="Pfam" id="PF00535">
    <property type="entry name" value="Glycos_transf_2"/>
    <property type="match status" value="1"/>
</dbReference>
<feature type="domain" description="Glycosyltransferase 2-like" evidence="1">
    <location>
        <begin position="9"/>
        <end position="124"/>
    </location>
</feature>
<dbReference type="SUPFAM" id="SSF53448">
    <property type="entry name" value="Nucleotide-diphospho-sugar transferases"/>
    <property type="match status" value="1"/>
</dbReference>
<dbReference type="PANTHER" id="PTHR43685">
    <property type="entry name" value="GLYCOSYLTRANSFERASE"/>
    <property type="match status" value="1"/>
</dbReference>
<keyword evidence="2" id="KW-0328">Glycosyltransferase</keyword>
<proteinExistence type="predicted"/>
<evidence type="ECO:0000313" key="3">
    <source>
        <dbReference type="Proteomes" id="UP001566204"/>
    </source>
</evidence>
<dbReference type="EC" id="2.4.-.-" evidence="2"/>